<dbReference type="EnsemblPlants" id="LPERR08G19860.2">
    <property type="protein sequence ID" value="LPERR08G19860.2"/>
    <property type="gene ID" value="LPERR08G19860"/>
</dbReference>
<protein>
    <submittedName>
        <fullName evidence="1">Uncharacterized protein</fullName>
    </submittedName>
</protein>
<evidence type="ECO:0000313" key="2">
    <source>
        <dbReference type="Proteomes" id="UP000032180"/>
    </source>
</evidence>
<sequence>MQSCFKHRESDLSGISQQLHHPTTLLISCSSSLLADLPELFLRLLGQADVRLDCCIVASLDGQQHLQGARLELGEALLHGVAEIKQDHLLDALQLFFNIDFAGARAGWHTRGSRVECHGWDGN</sequence>
<dbReference type="AlphaFoldDB" id="A0A0D9XAP7"/>
<reference evidence="1" key="3">
    <citation type="submission" date="2015-04" db="UniProtKB">
        <authorList>
            <consortium name="EnsemblPlants"/>
        </authorList>
    </citation>
    <scope>IDENTIFICATION</scope>
</reference>
<evidence type="ECO:0000313" key="1">
    <source>
        <dbReference type="EnsemblPlants" id="LPERR08G19860.2"/>
    </source>
</evidence>
<dbReference type="HOGENOM" id="CLU_2018513_0_0_1"/>
<dbReference type="PROSITE" id="PS51257">
    <property type="entry name" value="PROKAR_LIPOPROTEIN"/>
    <property type="match status" value="1"/>
</dbReference>
<organism evidence="1 2">
    <name type="scientific">Leersia perrieri</name>
    <dbReference type="NCBI Taxonomy" id="77586"/>
    <lineage>
        <taxon>Eukaryota</taxon>
        <taxon>Viridiplantae</taxon>
        <taxon>Streptophyta</taxon>
        <taxon>Embryophyta</taxon>
        <taxon>Tracheophyta</taxon>
        <taxon>Spermatophyta</taxon>
        <taxon>Magnoliopsida</taxon>
        <taxon>Liliopsida</taxon>
        <taxon>Poales</taxon>
        <taxon>Poaceae</taxon>
        <taxon>BOP clade</taxon>
        <taxon>Oryzoideae</taxon>
        <taxon>Oryzeae</taxon>
        <taxon>Oryzinae</taxon>
        <taxon>Leersia</taxon>
    </lineage>
</organism>
<dbReference type="Proteomes" id="UP000032180">
    <property type="component" value="Chromosome 8"/>
</dbReference>
<proteinExistence type="predicted"/>
<reference evidence="2" key="2">
    <citation type="submission" date="2013-12" db="EMBL/GenBank/DDBJ databases">
        <authorList>
            <person name="Yu Y."/>
            <person name="Lee S."/>
            <person name="de Baynast K."/>
            <person name="Wissotski M."/>
            <person name="Liu L."/>
            <person name="Talag J."/>
            <person name="Goicoechea J."/>
            <person name="Angelova A."/>
            <person name="Jetty R."/>
            <person name="Kudrna D."/>
            <person name="Golser W."/>
            <person name="Rivera L."/>
            <person name="Zhang J."/>
            <person name="Wing R."/>
        </authorList>
    </citation>
    <scope>NUCLEOTIDE SEQUENCE</scope>
</reference>
<keyword evidence="2" id="KW-1185">Reference proteome</keyword>
<reference evidence="1 2" key="1">
    <citation type="submission" date="2012-08" db="EMBL/GenBank/DDBJ databases">
        <title>Oryza genome evolution.</title>
        <authorList>
            <person name="Wing R.A."/>
        </authorList>
    </citation>
    <scope>NUCLEOTIDE SEQUENCE</scope>
</reference>
<accession>A0A0D9XAP7</accession>
<dbReference type="Gramene" id="LPERR08G19860.2">
    <property type="protein sequence ID" value="LPERR08G19860.2"/>
    <property type="gene ID" value="LPERR08G19860"/>
</dbReference>
<name>A0A0D9XAP7_9ORYZ</name>